<dbReference type="PANTHER" id="PTHR10332">
    <property type="entry name" value="EQUILIBRATIVE NUCLEOSIDE TRANSPORTER"/>
    <property type="match status" value="1"/>
</dbReference>
<keyword evidence="9" id="KW-1185">Reference proteome</keyword>
<dbReference type="SUPFAM" id="SSF103473">
    <property type="entry name" value="MFS general substrate transporter"/>
    <property type="match status" value="2"/>
</dbReference>
<sequence>MDANISRGYVQLDRPSDVDRLVEKNMDHLSRPPNDRCQCIYLALLLAGVGFLLPYNSFIIAVDYFQSRYPATTIVFDMSLIYILVALVAVIINNLLVETLSLKTRITFGYVVAFFTLLFVAVFEIWFEIFDLRLGYYVNLLAVAVVSFGCTVQQSSFYGYTSMLPSRYTQAVMTGESAAGLLVSTNRILTKALLENEKFNTIIFFCISIAFIVLCFIIHLLLRRSEFIYYYVNRCRDYSDSDDLQKHIVLEPTEDVGLLLKSSGGSLSISLSPVFISFKVDMLDPSETKCGKYGVLSLRSPPSSPVVQSEAEVDPSIHDGSEDNWIGSTDSVHPSILFGKGTRYRVQDVVVCMRGTTYSKHIQWWSGIKRGIKNRWEVSQLIWPYMLSIGLAYYVTLCLFPGIESEIISCCLGSWMPVILMAIFNFFDCIGKILASVSHDWTRRQLLLLSSSRVFLVPLLALCAAPRGSPYLSGEGWSMMFSLLLGLTNGIAGSVPMIMAPSVVPDERKELTGNIMTLSYMLGLTTGSGVAYLIDYFLGPPLLHPCPEITSTVPITIFENVTLAFDNSTFLSYDVWNITIPLNDTMGNSSSFL</sequence>
<organism evidence="8 9">
    <name type="scientific">Trichonephila clavata</name>
    <name type="common">Joro spider</name>
    <name type="synonym">Nephila clavata</name>
    <dbReference type="NCBI Taxonomy" id="2740835"/>
    <lineage>
        <taxon>Eukaryota</taxon>
        <taxon>Metazoa</taxon>
        <taxon>Ecdysozoa</taxon>
        <taxon>Arthropoda</taxon>
        <taxon>Chelicerata</taxon>
        <taxon>Arachnida</taxon>
        <taxon>Araneae</taxon>
        <taxon>Araneomorphae</taxon>
        <taxon>Entelegynae</taxon>
        <taxon>Araneoidea</taxon>
        <taxon>Nephilidae</taxon>
        <taxon>Trichonephila</taxon>
    </lineage>
</organism>
<comment type="caution">
    <text evidence="8">The sequence shown here is derived from an EMBL/GenBank/DDBJ whole genome shotgun (WGS) entry which is preliminary data.</text>
</comment>
<feature type="transmembrane region" description="Helical" evidence="7">
    <location>
        <begin position="40"/>
        <end position="62"/>
    </location>
</feature>
<evidence type="ECO:0000256" key="4">
    <source>
        <dbReference type="ARBA" id="ARBA00022692"/>
    </source>
</evidence>
<accession>A0A8X6F9L8</accession>
<feature type="transmembrane region" description="Helical" evidence="7">
    <location>
        <begin position="415"/>
        <end position="434"/>
    </location>
</feature>
<evidence type="ECO:0000256" key="2">
    <source>
        <dbReference type="ARBA" id="ARBA00007965"/>
    </source>
</evidence>
<name>A0A8X6F9L8_TRICU</name>
<feature type="transmembrane region" description="Helical" evidence="7">
    <location>
        <begin position="479"/>
        <end position="499"/>
    </location>
</feature>
<dbReference type="InterPro" id="IPR036259">
    <property type="entry name" value="MFS_trans_sf"/>
</dbReference>
<dbReference type="EMBL" id="BMAO01031361">
    <property type="protein sequence ID" value="GFQ74513.1"/>
    <property type="molecule type" value="Genomic_DNA"/>
</dbReference>
<evidence type="ECO:0000313" key="9">
    <source>
        <dbReference type="Proteomes" id="UP000887116"/>
    </source>
</evidence>
<dbReference type="OrthoDB" id="6416919at2759"/>
<feature type="transmembrane region" description="Helical" evidence="7">
    <location>
        <begin position="108"/>
        <end position="127"/>
    </location>
</feature>
<evidence type="ECO:0000256" key="7">
    <source>
        <dbReference type="SAM" id="Phobius"/>
    </source>
</evidence>
<feature type="transmembrane region" description="Helical" evidence="7">
    <location>
        <begin position="202"/>
        <end position="222"/>
    </location>
</feature>
<dbReference type="GO" id="GO:0008504">
    <property type="term" value="F:monoamine transmembrane transporter activity"/>
    <property type="evidence" value="ECO:0007669"/>
    <property type="project" value="TreeGrafter"/>
</dbReference>
<comment type="subcellular location">
    <subcellularLocation>
        <location evidence="1">Membrane</location>
        <topology evidence="1">Multi-pass membrane protein</topology>
    </subcellularLocation>
</comment>
<dbReference type="GO" id="GO:0005337">
    <property type="term" value="F:nucleoside transmembrane transporter activity"/>
    <property type="evidence" value="ECO:0007669"/>
    <property type="project" value="InterPro"/>
</dbReference>
<dbReference type="PANTHER" id="PTHR10332:SF10">
    <property type="entry name" value="EQUILIBRATIVE NUCLEOSIDE TRANSPORTER 4"/>
    <property type="match status" value="1"/>
</dbReference>
<dbReference type="AlphaFoldDB" id="A0A8X6F9L8"/>
<feature type="transmembrane region" description="Helical" evidence="7">
    <location>
        <begin position="74"/>
        <end position="96"/>
    </location>
</feature>
<evidence type="ECO:0000256" key="3">
    <source>
        <dbReference type="ARBA" id="ARBA00022448"/>
    </source>
</evidence>
<evidence type="ECO:0000256" key="5">
    <source>
        <dbReference type="ARBA" id="ARBA00022989"/>
    </source>
</evidence>
<feature type="transmembrane region" description="Helical" evidence="7">
    <location>
        <begin position="511"/>
        <end position="534"/>
    </location>
</feature>
<keyword evidence="6 7" id="KW-0472">Membrane</keyword>
<feature type="transmembrane region" description="Helical" evidence="7">
    <location>
        <begin position="446"/>
        <end position="467"/>
    </location>
</feature>
<keyword evidence="3" id="KW-0813">Transport</keyword>
<evidence type="ECO:0000256" key="6">
    <source>
        <dbReference type="ARBA" id="ARBA00023136"/>
    </source>
</evidence>
<evidence type="ECO:0000313" key="8">
    <source>
        <dbReference type="EMBL" id="GFQ74513.1"/>
    </source>
</evidence>
<protein>
    <submittedName>
        <fullName evidence="8">Equilibrative nucleoside transporter 4</fullName>
    </submittedName>
</protein>
<dbReference type="GO" id="GO:0005886">
    <property type="term" value="C:plasma membrane"/>
    <property type="evidence" value="ECO:0007669"/>
    <property type="project" value="TreeGrafter"/>
</dbReference>
<gene>
    <name evidence="8" type="primary">slc29a4</name>
    <name evidence="8" type="ORF">TNCT_162642</name>
</gene>
<comment type="similarity">
    <text evidence="2">Belongs to the SLC29A/ENT transporter (TC 2.A.57) family.</text>
</comment>
<dbReference type="InterPro" id="IPR002259">
    <property type="entry name" value="Eqnu_transpt"/>
</dbReference>
<reference evidence="8" key="1">
    <citation type="submission" date="2020-07" db="EMBL/GenBank/DDBJ databases">
        <title>Multicomponent nature underlies the extraordinary mechanical properties of spider dragline silk.</title>
        <authorList>
            <person name="Kono N."/>
            <person name="Nakamura H."/>
            <person name="Mori M."/>
            <person name="Yoshida Y."/>
            <person name="Ohtoshi R."/>
            <person name="Malay A.D."/>
            <person name="Moran D.A.P."/>
            <person name="Tomita M."/>
            <person name="Numata K."/>
            <person name="Arakawa K."/>
        </authorList>
    </citation>
    <scope>NUCLEOTIDE SEQUENCE</scope>
</reference>
<proteinExistence type="inferred from homology"/>
<evidence type="ECO:0000256" key="1">
    <source>
        <dbReference type="ARBA" id="ARBA00004141"/>
    </source>
</evidence>
<keyword evidence="4 7" id="KW-0812">Transmembrane</keyword>
<feature type="transmembrane region" description="Helical" evidence="7">
    <location>
        <begin position="382"/>
        <end position="403"/>
    </location>
</feature>
<keyword evidence="5 7" id="KW-1133">Transmembrane helix</keyword>
<dbReference type="Proteomes" id="UP000887116">
    <property type="component" value="Unassembled WGS sequence"/>
</dbReference>
<dbReference type="Pfam" id="PF01733">
    <property type="entry name" value="Nucleoside_tran"/>
    <property type="match status" value="2"/>
</dbReference>